<evidence type="ECO:0000313" key="2">
    <source>
        <dbReference type="Proteomes" id="UP001153387"/>
    </source>
</evidence>
<evidence type="ECO:0000313" key="1">
    <source>
        <dbReference type="EMBL" id="MDG0791929.1"/>
    </source>
</evidence>
<reference evidence="1 2" key="1">
    <citation type="submission" date="2022-10" db="EMBL/GenBank/DDBJ databases">
        <title>Comparative genomic analysis of Cohnella hashimotonis sp. nov., isolated from the International Space Station.</title>
        <authorList>
            <person name="Simpson A."/>
            <person name="Venkateswaran K."/>
        </authorList>
    </citation>
    <scope>NUCLEOTIDE SEQUENCE [LARGE SCALE GENOMIC DNA]</scope>
    <source>
        <strain evidence="1 2">DSM 18997</strain>
    </source>
</reference>
<name>A0A9X4QMF7_9BACL</name>
<dbReference type="RefSeq" id="WP_277565768.1">
    <property type="nucleotide sequence ID" value="NZ_JAPDHZ010000003.1"/>
</dbReference>
<dbReference type="EMBL" id="JAPDHZ010000003">
    <property type="protein sequence ID" value="MDG0791929.1"/>
    <property type="molecule type" value="Genomic_DNA"/>
</dbReference>
<protein>
    <submittedName>
        <fullName evidence="1">PhBC6A51 family helix-turn-helix protein</fullName>
    </submittedName>
</protein>
<keyword evidence="2" id="KW-1185">Reference proteome</keyword>
<dbReference type="AlphaFoldDB" id="A0A9X4QMF7"/>
<organism evidence="1 2">
    <name type="scientific">Cohnella ginsengisoli</name>
    <dbReference type="NCBI Taxonomy" id="425004"/>
    <lineage>
        <taxon>Bacteria</taxon>
        <taxon>Bacillati</taxon>
        <taxon>Bacillota</taxon>
        <taxon>Bacilli</taxon>
        <taxon>Bacillales</taxon>
        <taxon>Paenibacillaceae</taxon>
        <taxon>Cohnella</taxon>
    </lineage>
</organism>
<gene>
    <name evidence="1" type="ORF">OMP38_14510</name>
</gene>
<dbReference type="Gene3D" id="1.10.10.60">
    <property type="entry name" value="Homeodomain-like"/>
    <property type="match status" value="1"/>
</dbReference>
<comment type="caution">
    <text evidence="1">The sequence shown here is derived from an EMBL/GenBank/DDBJ whole genome shotgun (WGS) entry which is preliminary data.</text>
</comment>
<dbReference type="Proteomes" id="UP001153387">
    <property type="component" value="Unassembled WGS sequence"/>
</dbReference>
<sequence>MAAEKLQENLAYVPTKAELKLLEVIVDPANKDLNVVEKCEMAGISQRHYYDIWKKPEFVTYYNKLRMDLVKAHVGDILNATIRFATESASNHNDRKMLLEMAGIYTEKKEVKQDITAEATLNVIFDAGMG</sequence>
<proteinExistence type="predicted"/>
<accession>A0A9X4QMF7</accession>